<protein>
    <submittedName>
        <fullName evidence="1">Uncharacterized protein</fullName>
    </submittedName>
</protein>
<dbReference type="EMBL" id="VNHS01000004">
    <property type="protein sequence ID" value="TYP75538.1"/>
    <property type="molecule type" value="Genomic_DNA"/>
</dbReference>
<organism evidence="1 2">
    <name type="scientific">Paenibacillus methanolicus</name>
    <dbReference type="NCBI Taxonomy" id="582686"/>
    <lineage>
        <taxon>Bacteria</taxon>
        <taxon>Bacillati</taxon>
        <taxon>Bacillota</taxon>
        <taxon>Bacilli</taxon>
        <taxon>Bacillales</taxon>
        <taxon>Paenibacillaceae</taxon>
        <taxon>Paenibacillus</taxon>
    </lineage>
</organism>
<evidence type="ECO:0000313" key="1">
    <source>
        <dbReference type="EMBL" id="TYP75538.1"/>
    </source>
</evidence>
<evidence type="ECO:0000313" key="2">
    <source>
        <dbReference type="Proteomes" id="UP000323257"/>
    </source>
</evidence>
<reference evidence="1 2" key="1">
    <citation type="submission" date="2019-07" db="EMBL/GenBank/DDBJ databases">
        <title>Genomic Encyclopedia of Type Strains, Phase III (KMG-III): the genomes of soil and plant-associated and newly described type strains.</title>
        <authorList>
            <person name="Whitman W."/>
        </authorList>
    </citation>
    <scope>NUCLEOTIDE SEQUENCE [LARGE SCALE GENOMIC DNA]</scope>
    <source>
        <strain evidence="1 2">BL24</strain>
    </source>
</reference>
<dbReference type="InterPro" id="IPR058870">
    <property type="entry name" value="YuzC"/>
</dbReference>
<proteinExistence type="predicted"/>
<accession>A0A5S5CA86</accession>
<dbReference type="Pfam" id="PF26344">
    <property type="entry name" value="YuzC"/>
    <property type="match status" value="1"/>
</dbReference>
<dbReference type="OrthoDB" id="2615349at2"/>
<dbReference type="RefSeq" id="WP_148929467.1">
    <property type="nucleotide sequence ID" value="NZ_VNHS01000004.1"/>
</dbReference>
<gene>
    <name evidence="1" type="ORF">BCM02_104217</name>
</gene>
<comment type="caution">
    <text evidence="1">The sequence shown here is derived from an EMBL/GenBank/DDBJ whole genome shotgun (WGS) entry which is preliminary data.</text>
</comment>
<keyword evidence="2" id="KW-1185">Reference proteome</keyword>
<name>A0A5S5CA86_9BACL</name>
<sequence>MYYYHSSYLYHPYGQPYPAAPSAALHPAGLRAFPPVDTKIFEASVGSFSKLMSDGSLLLKKLSDHGFAHQLMSASQEGKQETVDTMLKGVGSDTPIHTSYTPTGVTFTLEADDCSLRMTLRWGI</sequence>
<dbReference type="AlphaFoldDB" id="A0A5S5CA86"/>
<dbReference type="Proteomes" id="UP000323257">
    <property type="component" value="Unassembled WGS sequence"/>
</dbReference>